<keyword evidence="2 7" id="KW-0813">Transport</keyword>
<keyword evidence="5 7" id="KW-1133">Transmembrane helix</keyword>
<evidence type="ECO:0000256" key="5">
    <source>
        <dbReference type="ARBA" id="ARBA00022989"/>
    </source>
</evidence>
<feature type="transmembrane region" description="Helical" evidence="7">
    <location>
        <begin position="137"/>
        <end position="163"/>
    </location>
</feature>
<name>A0A1A9KD73_9PSED</name>
<evidence type="ECO:0000256" key="4">
    <source>
        <dbReference type="ARBA" id="ARBA00022692"/>
    </source>
</evidence>
<dbReference type="PROSITE" id="PS50928">
    <property type="entry name" value="ABC_TM1"/>
    <property type="match status" value="1"/>
</dbReference>
<dbReference type="Gene3D" id="1.10.3720.10">
    <property type="entry name" value="MetI-like"/>
    <property type="match status" value="1"/>
</dbReference>
<dbReference type="InterPro" id="IPR035906">
    <property type="entry name" value="MetI-like_sf"/>
</dbReference>
<dbReference type="CDD" id="cd06261">
    <property type="entry name" value="TM_PBP2"/>
    <property type="match status" value="1"/>
</dbReference>
<keyword evidence="4 7" id="KW-0812">Transmembrane</keyword>
<evidence type="ECO:0000256" key="3">
    <source>
        <dbReference type="ARBA" id="ARBA00022475"/>
    </source>
</evidence>
<keyword evidence="3" id="KW-1003">Cell membrane</keyword>
<comment type="subcellular location">
    <subcellularLocation>
        <location evidence="1 7">Cell membrane</location>
        <topology evidence="1 7">Multi-pass membrane protein</topology>
    </subcellularLocation>
</comment>
<dbReference type="PANTHER" id="PTHR43163">
    <property type="entry name" value="DIPEPTIDE TRANSPORT SYSTEM PERMEASE PROTEIN DPPB-RELATED"/>
    <property type="match status" value="1"/>
</dbReference>
<dbReference type="RefSeq" id="WP_064583449.1">
    <property type="nucleotide sequence ID" value="NZ_CP015878.1"/>
</dbReference>
<dbReference type="GO" id="GO:0005886">
    <property type="term" value="C:plasma membrane"/>
    <property type="evidence" value="ECO:0007669"/>
    <property type="project" value="UniProtKB-SubCell"/>
</dbReference>
<evidence type="ECO:0000256" key="6">
    <source>
        <dbReference type="ARBA" id="ARBA00023136"/>
    </source>
</evidence>
<dbReference type="InterPro" id="IPR045621">
    <property type="entry name" value="BPD_transp_1_N"/>
</dbReference>
<accession>A0A1A9KD73</accession>
<evidence type="ECO:0000313" key="9">
    <source>
        <dbReference type="EMBL" id="ANI15736.1"/>
    </source>
</evidence>
<dbReference type="PANTHER" id="PTHR43163:SF9">
    <property type="entry name" value="ABC TRANSPORTER PERMEASE PROTEIN"/>
    <property type="match status" value="1"/>
</dbReference>
<dbReference type="EMBL" id="CP015878">
    <property type="protein sequence ID" value="ANI15736.1"/>
    <property type="molecule type" value="Genomic_DNA"/>
</dbReference>
<dbReference type="Pfam" id="PF19300">
    <property type="entry name" value="BPD_transp_1_N"/>
    <property type="match status" value="1"/>
</dbReference>
<dbReference type="GO" id="GO:0055085">
    <property type="term" value="P:transmembrane transport"/>
    <property type="evidence" value="ECO:0007669"/>
    <property type="project" value="InterPro"/>
</dbReference>
<gene>
    <name evidence="9" type="ORF">A9C11_17925</name>
</gene>
<feature type="domain" description="ABC transmembrane type-1" evidence="8">
    <location>
        <begin position="99"/>
        <end position="312"/>
    </location>
</feature>
<feature type="transmembrane region" description="Helical" evidence="7">
    <location>
        <begin position="247"/>
        <end position="271"/>
    </location>
</feature>
<organism evidence="9 10">
    <name type="scientific">Pseudomonas citronellolis</name>
    <dbReference type="NCBI Taxonomy" id="53408"/>
    <lineage>
        <taxon>Bacteria</taxon>
        <taxon>Pseudomonadati</taxon>
        <taxon>Pseudomonadota</taxon>
        <taxon>Gammaproteobacteria</taxon>
        <taxon>Pseudomonadales</taxon>
        <taxon>Pseudomonadaceae</taxon>
        <taxon>Pseudomonas</taxon>
    </lineage>
</organism>
<proteinExistence type="inferred from homology"/>
<evidence type="ECO:0000256" key="1">
    <source>
        <dbReference type="ARBA" id="ARBA00004651"/>
    </source>
</evidence>
<feature type="transmembrane region" description="Helical" evidence="7">
    <location>
        <begin position="291"/>
        <end position="312"/>
    </location>
</feature>
<dbReference type="SUPFAM" id="SSF161098">
    <property type="entry name" value="MetI-like"/>
    <property type="match status" value="1"/>
</dbReference>
<evidence type="ECO:0000256" key="7">
    <source>
        <dbReference type="RuleBase" id="RU363032"/>
    </source>
</evidence>
<dbReference type="Proteomes" id="UP000077748">
    <property type="component" value="Chromosome"/>
</dbReference>
<reference evidence="9 10" key="1">
    <citation type="submission" date="2016-05" db="EMBL/GenBank/DDBJ databases">
        <title>Genome Sequence of Pseudomonas citronellolis Strain SJTE-3, an Estrogens and Persistent Organic Pollutants degradation strain.</title>
        <authorList>
            <person name="Liang R."/>
        </authorList>
    </citation>
    <scope>NUCLEOTIDE SEQUENCE [LARGE SCALE GENOMIC DNA]</scope>
    <source>
        <strain evidence="9 10">SJTE-3</strain>
    </source>
</reference>
<dbReference type="Pfam" id="PF00528">
    <property type="entry name" value="BPD_transp_1"/>
    <property type="match status" value="1"/>
</dbReference>
<comment type="similarity">
    <text evidence="7">Belongs to the binding-protein-dependent transport system permease family.</text>
</comment>
<evidence type="ECO:0000259" key="8">
    <source>
        <dbReference type="PROSITE" id="PS50928"/>
    </source>
</evidence>
<dbReference type="InterPro" id="IPR000515">
    <property type="entry name" value="MetI-like"/>
</dbReference>
<evidence type="ECO:0000313" key="10">
    <source>
        <dbReference type="Proteomes" id="UP000077748"/>
    </source>
</evidence>
<dbReference type="AlphaFoldDB" id="A0A1A9KD73"/>
<protein>
    <submittedName>
        <fullName evidence="9">ABC transporter permease</fullName>
    </submittedName>
</protein>
<keyword evidence="6 7" id="KW-0472">Membrane</keyword>
<evidence type="ECO:0000256" key="2">
    <source>
        <dbReference type="ARBA" id="ARBA00022448"/>
    </source>
</evidence>
<feature type="transmembrane region" description="Helical" evidence="7">
    <location>
        <begin position="103"/>
        <end position="125"/>
    </location>
</feature>
<feature type="transmembrane region" description="Helical" evidence="7">
    <location>
        <begin position="193"/>
        <end position="211"/>
    </location>
</feature>
<sequence>MSVLLYACSRLGRALALILAVLVGAFLLLRLAPGDPALLMAGEAGSDDADYIARLRGEMGLDLSLPVQLWRYLVQIAHLDLGYSYRNQEGVWSLIAERLPATLLLMGSAFVVSLSLGVLLGVLAARSQQHGGSLDRLIGRLVWVLFATPPFWLALLLVLLFSVRLGWLPAFGMQSVGTGLQGWTWLGDRLGHLLLPCLSLSFLSLAMYVHLTRNAMLDILPLEHVRLARAKGLGEGRILFAHVLRNALIPVVTFAGLQLGQLASGALLIEVVYAWPGIGRLLYDALSQRDYALLLGIFLVISCLVVSFNFLTDLACRLLDPRIGAAGESR</sequence>